<dbReference type="Gene3D" id="3.40.50.360">
    <property type="match status" value="1"/>
</dbReference>
<protein>
    <recommendedName>
        <fullName evidence="6">FMN dependent NADH:quinone oxidoreductase</fullName>
        <ecNumber evidence="6">1.6.5.-</ecNumber>
    </recommendedName>
    <alternativeName>
        <fullName evidence="6">Azo-dye reductase</fullName>
    </alternativeName>
    <alternativeName>
        <fullName evidence="6">FMN-dependent NADH-azo compound oxidoreductase</fullName>
    </alternativeName>
    <alternativeName>
        <fullName evidence="6">FMN-dependent NADH-azoreductase</fullName>
        <ecNumber evidence="6">1.7.1.17</ecNumber>
    </alternativeName>
</protein>
<dbReference type="Proteomes" id="UP000315128">
    <property type="component" value="Chromosome"/>
</dbReference>
<feature type="binding site" evidence="6">
    <location>
        <begin position="144"/>
        <end position="147"/>
    </location>
    <ligand>
        <name>FMN</name>
        <dbReference type="ChEBI" id="CHEBI:58210"/>
    </ligand>
</feature>
<comment type="subunit">
    <text evidence="6">Homodimer.</text>
</comment>
<keyword evidence="9" id="KW-1185">Reference proteome</keyword>
<dbReference type="PANTHER" id="PTHR43741">
    <property type="entry name" value="FMN-DEPENDENT NADH-AZOREDUCTASE 1"/>
    <property type="match status" value="1"/>
</dbReference>
<dbReference type="GO" id="GO:0016655">
    <property type="term" value="F:oxidoreductase activity, acting on NAD(P)H, quinone or similar compound as acceptor"/>
    <property type="evidence" value="ECO:0007669"/>
    <property type="project" value="InterPro"/>
</dbReference>
<dbReference type="InterPro" id="IPR029039">
    <property type="entry name" value="Flavoprotein-like_sf"/>
</dbReference>
<dbReference type="InterPro" id="IPR003680">
    <property type="entry name" value="Flavodoxin_fold"/>
</dbReference>
<dbReference type="InterPro" id="IPR050104">
    <property type="entry name" value="FMN-dep_NADH:Q_OxRdtase_AzoR1"/>
</dbReference>
<comment type="caution">
    <text evidence="6">Lacks conserved residue(s) required for the propagation of feature annotation.</text>
</comment>
<accession>A0A514Z8A4</accession>
<dbReference type="AlphaFoldDB" id="A0A514Z8A4"/>
<feature type="domain" description="Flavodoxin-like fold" evidence="7">
    <location>
        <begin position="3"/>
        <end position="207"/>
    </location>
</feature>
<dbReference type="RefSeq" id="WP_142766398.1">
    <property type="nucleotide sequence ID" value="NZ_CP041356.1"/>
</dbReference>
<dbReference type="SUPFAM" id="SSF52218">
    <property type="entry name" value="Flavoproteins"/>
    <property type="match status" value="1"/>
</dbReference>
<dbReference type="Pfam" id="PF02525">
    <property type="entry name" value="Flavodoxin_2"/>
    <property type="match status" value="1"/>
</dbReference>
<dbReference type="OrthoDB" id="9805013at2"/>
<comment type="function">
    <text evidence="6">Quinone reductase that provides resistance to thiol-specific stress caused by electrophilic quinones.</text>
</comment>
<comment type="cofactor">
    <cofactor evidence="6">
        <name>FMN</name>
        <dbReference type="ChEBI" id="CHEBI:58210"/>
    </cofactor>
    <text evidence="6">Binds 1 FMN per subunit.</text>
</comment>
<keyword evidence="4 6" id="KW-0520">NAD</keyword>
<evidence type="ECO:0000256" key="1">
    <source>
        <dbReference type="ARBA" id="ARBA00022630"/>
    </source>
</evidence>
<sequence>MSTLLAILAHPHTDDFSWSLATFDEFIKSYKAAHPDEHIIIRDLFDEKVPALDNDTFAAWKRNKYAPDTLTEADQSLLARHNAYVDEFIAADKYVFVNPMYNGFTTAELKQYIDVIAVPRKLFRYTENGPVGLLKGKKSLHIQSAGGLYHNEEDASHMAEDLGAAYIEQTMKMIGIEAREQLFVEGYAHYPERAEELKKKAFDEAQELGKNF</sequence>
<dbReference type="PANTHER" id="PTHR43741:SF7">
    <property type="entry name" value="FMN-DEPENDENT NADH:QUINONE OXIDOREDUCTASE"/>
    <property type="match status" value="1"/>
</dbReference>
<feature type="binding site" evidence="6">
    <location>
        <begin position="17"/>
        <end position="19"/>
    </location>
    <ligand>
        <name>FMN</name>
        <dbReference type="ChEBI" id="CHEBI:58210"/>
    </ligand>
</feature>
<dbReference type="InterPro" id="IPR023048">
    <property type="entry name" value="NADH:quinone_OxRdtase_FMN_depd"/>
</dbReference>
<reference evidence="8 9" key="1">
    <citation type="submission" date="2019-07" db="EMBL/GenBank/DDBJ databases">
        <title>Genome sequencing of KACC 19320.</title>
        <authorList>
            <person name="Heo J."/>
            <person name="Kim S.-J."/>
            <person name="Kim J.-S."/>
            <person name="Hong S.-B."/>
            <person name="Kwon S.-W."/>
        </authorList>
    </citation>
    <scope>NUCLEOTIDE SEQUENCE [LARGE SCALE GENOMIC DNA]</scope>
    <source>
        <strain evidence="8 9">KACC 19320</strain>
    </source>
</reference>
<comment type="similarity">
    <text evidence="6">Belongs to the azoreductase type 1 family.</text>
</comment>
<organism evidence="8 9">
    <name type="scientific">Lactococcus protaetiae</name>
    <dbReference type="NCBI Taxonomy" id="2592653"/>
    <lineage>
        <taxon>Bacteria</taxon>
        <taxon>Bacillati</taxon>
        <taxon>Bacillota</taxon>
        <taxon>Bacilli</taxon>
        <taxon>Lactobacillales</taxon>
        <taxon>Streptococcaceae</taxon>
        <taxon>Lactococcus</taxon>
    </lineage>
</organism>
<evidence type="ECO:0000256" key="3">
    <source>
        <dbReference type="ARBA" id="ARBA00023002"/>
    </source>
</evidence>
<dbReference type="EC" id="1.7.1.17" evidence="6"/>
<evidence type="ECO:0000256" key="6">
    <source>
        <dbReference type="HAMAP-Rule" id="MF_01216"/>
    </source>
</evidence>
<evidence type="ECO:0000256" key="4">
    <source>
        <dbReference type="ARBA" id="ARBA00023027"/>
    </source>
</evidence>
<keyword evidence="1 6" id="KW-0285">Flavoprotein</keyword>
<evidence type="ECO:0000256" key="5">
    <source>
        <dbReference type="ARBA" id="ARBA00048542"/>
    </source>
</evidence>
<evidence type="ECO:0000259" key="7">
    <source>
        <dbReference type="Pfam" id="PF02525"/>
    </source>
</evidence>
<dbReference type="EMBL" id="CP041356">
    <property type="protein sequence ID" value="QDK70819.1"/>
    <property type="molecule type" value="Genomic_DNA"/>
</dbReference>
<dbReference type="KEGG" id="lack:FLP15_06205"/>
<keyword evidence="3 6" id="KW-0560">Oxidoreductase</keyword>
<evidence type="ECO:0000256" key="2">
    <source>
        <dbReference type="ARBA" id="ARBA00022643"/>
    </source>
</evidence>
<evidence type="ECO:0000313" key="9">
    <source>
        <dbReference type="Proteomes" id="UP000315128"/>
    </source>
</evidence>
<dbReference type="GO" id="GO:0010181">
    <property type="term" value="F:FMN binding"/>
    <property type="evidence" value="ECO:0007669"/>
    <property type="project" value="UniProtKB-UniRule"/>
</dbReference>
<name>A0A514Z8A4_9LACT</name>
<comment type="function">
    <text evidence="6">Also exhibits azoreductase activity. Catalyzes the reductive cleavage of the azo bond in aromatic azo compounds to the corresponding amines.</text>
</comment>
<keyword evidence="2 6" id="KW-0288">FMN</keyword>
<comment type="catalytic activity">
    <reaction evidence="5">
        <text>N,N-dimethyl-1,4-phenylenediamine + anthranilate + 2 NAD(+) = 2-(4-dimethylaminophenyl)diazenylbenzoate + 2 NADH + 2 H(+)</text>
        <dbReference type="Rhea" id="RHEA:55872"/>
        <dbReference type="ChEBI" id="CHEBI:15378"/>
        <dbReference type="ChEBI" id="CHEBI:15783"/>
        <dbReference type="ChEBI" id="CHEBI:16567"/>
        <dbReference type="ChEBI" id="CHEBI:57540"/>
        <dbReference type="ChEBI" id="CHEBI:57945"/>
        <dbReference type="ChEBI" id="CHEBI:71579"/>
        <dbReference type="EC" id="1.7.1.17"/>
    </reaction>
    <physiologicalReaction direction="right-to-left" evidence="5">
        <dbReference type="Rhea" id="RHEA:55874"/>
    </physiologicalReaction>
</comment>
<dbReference type="HAMAP" id="MF_01216">
    <property type="entry name" value="Azoreductase_type1"/>
    <property type="match status" value="1"/>
</dbReference>
<dbReference type="GO" id="GO:0009055">
    <property type="term" value="F:electron transfer activity"/>
    <property type="evidence" value="ECO:0007669"/>
    <property type="project" value="UniProtKB-UniRule"/>
</dbReference>
<gene>
    <name evidence="6" type="primary">azoR</name>
    <name evidence="8" type="ORF">FLP15_06205</name>
</gene>
<comment type="catalytic activity">
    <reaction evidence="6">
        <text>2 a quinone + NADH + H(+) = 2 a 1,4-benzosemiquinone + NAD(+)</text>
        <dbReference type="Rhea" id="RHEA:65952"/>
        <dbReference type="ChEBI" id="CHEBI:15378"/>
        <dbReference type="ChEBI" id="CHEBI:57540"/>
        <dbReference type="ChEBI" id="CHEBI:57945"/>
        <dbReference type="ChEBI" id="CHEBI:132124"/>
        <dbReference type="ChEBI" id="CHEBI:134225"/>
    </reaction>
</comment>
<proteinExistence type="inferred from homology"/>
<dbReference type="EC" id="1.6.5.-" evidence="6"/>
<evidence type="ECO:0000313" key="8">
    <source>
        <dbReference type="EMBL" id="QDK70819.1"/>
    </source>
</evidence>
<dbReference type="GO" id="GO:0016652">
    <property type="term" value="F:oxidoreductase activity, acting on NAD(P)H as acceptor"/>
    <property type="evidence" value="ECO:0007669"/>
    <property type="project" value="UniProtKB-UniRule"/>
</dbReference>